<proteinExistence type="predicted"/>
<protein>
    <submittedName>
        <fullName evidence="1">Uncharacterized protein</fullName>
    </submittedName>
</protein>
<gene>
    <name evidence="1" type="ORF">PQQ63_36580</name>
</gene>
<name>A0ABW9E582_9BURK</name>
<accession>A0ABW9E582</accession>
<evidence type="ECO:0000313" key="1">
    <source>
        <dbReference type="EMBL" id="MFM0642206.1"/>
    </source>
</evidence>
<reference evidence="1 2" key="1">
    <citation type="journal article" date="2024" name="Chem. Sci.">
        <title>Discovery of megapolipeptins by genome mining of a Burkholderiales bacteria collection.</title>
        <authorList>
            <person name="Paulo B.S."/>
            <person name="Recchia M.J.J."/>
            <person name="Lee S."/>
            <person name="Fergusson C.H."/>
            <person name="Romanowski S.B."/>
            <person name="Hernandez A."/>
            <person name="Krull N."/>
            <person name="Liu D.Y."/>
            <person name="Cavanagh H."/>
            <person name="Bos A."/>
            <person name="Gray C.A."/>
            <person name="Murphy B.T."/>
            <person name="Linington R.G."/>
            <person name="Eustaquio A.S."/>
        </authorList>
    </citation>
    <scope>NUCLEOTIDE SEQUENCE [LARGE SCALE GENOMIC DNA]</scope>
    <source>
        <strain evidence="1 2">RL17-338-BIC-A</strain>
    </source>
</reference>
<keyword evidence="2" id="KW-1185">Reference proteome</keyword>
<comment type="caution">
    <text evidence="1">The sequence shown here is derived from an EMBL/GenBank/DDBJ whole genome shotgun (WGS) entry which is preliminary data.</text>
</comment>
<dbReference type="RefSeq" id="WP_408242067.1">
    <property type="nucleotide sequence ID" value="NZ_JAQQCF010000061.1"/>
</dbReference>
<sequence>MKITFGKHAGKSSEEVVLKHGSYAKWVLEQTDAGSGLASLHADLKRLVASLMRSPS</sequence>
<organism evidence="1 2">
    <name type="scientific">Paraburkholderia metrosideri</name>
    <dbReference type="NCBI Taxonomy" id="580937"/>
    <lineage>
        <taxon>Bacteria</taxon>
        <taxon>Pseudomonadati</taxon>
        <taxon>Pseudomonadota</taxon>
        <taxon>Betaproteobacteria</taxon>
        <taxon>Burkholderiales</taxon>
        <taxon>Burkholderiaceae</taxon>
        <taxon>Paraburkholderia</taxon>
    </lineage>
</organism>
<evidence type="ECO:0000313" key="2">
    <source>
        <dbReference type="Proteomes" id="UP001629432"/>
    </source>
</evidence>
<dbReference type="EMBL" id="JAQQCF010000061">
    <property type="protein sequence ID" value="MFM0642206.1"/>
    <property type="molecule type" value="Genomic_DNA"/>
</dbReference>
<dbReference type="Proteomes" id="UP001629432">
    <property type="component" value="Unassembled WGS sequence"/>
</dbReference>